<keyword evidence="1" id="KW-0539">Nucleus</keyword>
<dbReference type="InterPro" id="IPR036864">
    <property type="entry name" value="Zn2-C6_fun-type_DNA-bd_sf"/>
</dbReference>
<reference evidence="4 5" key="1">
    <citation type="submission" date="2016-03" db="EMBL/GenBank/DDBJ databases">
        <authorList>
            <person name="Ploux O."/>
        </authorList>
    </citation>
    <scope>NUCLEOTIDE SEQUENCE [LARGE SCALE GENOMIC DNA]</scope>
    <source>
        <strain evidence="4 5">UAMH 11012</strain>
    </source>
</reference>
<dbReference type="InterPro" id="IPR001138">
    <property type="entry name" value="Zn2Cys6_DnaBD"/>
</dbReference>
<dbReference type="GO" id="GO:0000981">
    <property type="term" value="F:DNA-binding transcription factor activity, RNA polymerase II-specific"/>
    <property type="evidence" value="ECO:0007669"/>
    <property type="project" value="InterPro"/>
</dbReference>
<dbReference type="SMART" id="SM00066">
    <property type="entry name" value="GAL4"/>
    <property type="match status" value="1"/>
</dbReference>
<dbReference type="Proteomes" id="UP000184330">
    <property type="component" value="Unassembled WGS sequence"/>
</dbReference>
<sequence>MARTRRPFDDDIPRDDQPAWYFDIDRAADEALRKPFDLPNCSMTKAEAQGLMSRHEADYRREVAQNLQLYPRQYYLAEYLAVYTIWRAAFSPGRGDVLEHAETPPERLPPAQVFELLNTGKITFRTQAGKTYTVNPVGNVPAEQRSIAFPAASASSAPGPGANLQFHYHSVPQHSQMMAPATPTTSTQLTWEHQTPSTLGRLASRTPSYSSYPQPPNSKLMAVPSMALPVPPGGNLHFFSGQFHTSNMAASGSLAAVTQGQDAAPKKKRTRGRPSKNPVAPNLPLPSMLDPQRNQSPMSPGTFAASVGHGGFTMSPSQPTLALQAQSPMLPGASPAPLSGGQVAVPDPQAPRRRTNRRMGACTACRKVKQACSGGHPSCDRCTAKNLVCAYLPPTHTLGPYDPALHQGMQIYNAVPSSNQPTLQQQQHIPQYQSVYQQAMHHSNMPSHPSMDLTLPSVSQTLPSFASFPLINPIDPVGVARSKFLPTQGYSAAQQIYDPQLLSMSPQVKIEAEKEIKTEEVEDKKRGHIKAFGSEEDAPEKSGDSEEPPSGTA</sequence>
<dbReference type="Gene3D" id="4.10.240.10">
    <property type="entry name" value="Zn(2)-C6 fungal-type DNA-binding domain"/>
    <property type="match status" value="1"/>
</dbReference>
<accession>A0A1L7XWX0</accession>
<dbReference type="PROSITE" id="PS50048">
    <property type="entry name" value="ZN2_CY6_FUNGAL_2"/>
    <property type="match status" value="1"/>
</dbReference>
<protein>
    <recommendedName>
        <fullName evidence="3">Zn(2)-C6 fungal-type domain-containing protein</fullName>
    </recommendedName>
</protein>
<proteinExistence type="predicted"/>
<feature type="region of interest" description="Disordered" evidence="2">
    <location>
        <begin position="335"/>
        <end position="355"/>
    </location>
</feature>
<keyword evidence="5" id="KW-1185">Reference proteome</keyword>
<evidence type="ECO:0000313" key="4">
    <source>
        <dbReference type="EMBL" id="CZR69534.1"/>
    </source>
</evidence>
<name>A0A1L7XWX0_9HELO</name>
<feature type="region of interest" description="Disordered" evidence="2">
    <location>
        <begin position="513"/>
        <end position="553"/>
    </location>
</feature>
<gene>
    <name evidence="4" type="ORF">PAC_19434</name>
</gene>
<evidence type="ECO:0000259" key="3">
    <source>
        <dbReference type="PROSITE" id="PS50048"/>
    </source>
</evidence>
<dbReference type="PROSITE" id="PS00463">
    <property type="entry name" value="ZN2_CY6_FUNGAL_1"/>
    <property type="match status" value="1"/>
</dbReference>
<dbReference type="Pfam" id="PF00172">
    <property type="entry name" value="Zn_clus"/>
    <property type="match status" value="1"/>
</dbReference>
<feature type="domain" description="Zn(2)-C6 fungal-type" evidence="3">
    <location>
        <begin position="361"/>
        <end position="391"/>
    </location>
</feature>
<dbReference type="SUPFAM" id="SSF57701">
    <property type="entry name" value="Zn2/Cys6 DNA-binding domain"/>
    <property type="match status" value="1"/>
</dbReference>
<evidence type="ECO:0000313" key="5">
    <source>
        <dbReference type="Proteomes" id="UP000184330"/>
    </source>
</evidence>
<organism evidence="4 5">
    <name type="scientific">Phialocephala subalpina</name>
    <dbReference type="NCBI Taxonomy" id="576137"/>
    <lineage>
        <taxon>Eukaryota</taxon>
        <taxon>Fungi</taxon>
        <taxon>Dikarya</taxon>
        <taxon>Ascomycota</taxon>
        <taxon>Pezizomycotina</taxon>
        <taxon>Leotiomycetes</taxon>
        <taxon>Helotiales</taxon>
        <taxon>Mollisiaceae</taxon>
        <taxon>Phialocephala</taxon>
        <taxon>Phialocephala fortinii species complex</taxon>
    </lineage>
</organism>
<dbReference type="CDD" id="cd00067">
    <property type="entry name" value="GAL4"/>
    <property type="match status" value="1"/>
</dbReference>
<dbReference type="GO" id="GO:0008270">
    <property type="term" value="F:zinc ion binding"/>
    <property type="evidence" value="ECO:0007669"/>
    <property type="project" value="InterPro"/>
</dbReference>
<dbReference type="AlphaFoldDB" id="A0A1L7XWX0"/>
<dbReference type="EMBL" id="FJOG01000073">
    <property type="protein sequence ID" value="CZR69534.1"/>
    <property type="molecule type" value="Genomic_DNA"/>
</dbReference>
<evidence type="ECO:0000256" key="1">
    <source>
        <dbReference type="ARBA" id="ARBA00023242"/>
    </source>
</evidence>
<feature type="compositionally biased region" description="Basic and acidic residues" evidence="2">
    <location>
        <begin position="513"/>
        <end position="525"/>
    </location>
</feature>
<dbReference type="OrthoDB" id="2563500at2759"/>
<evidence type="ECO:0000256" key="2">
    <source>
        <dbReference type="SAM" id="MobiDB-lite"/>
    </source>
</evidence>
<feature type="region of interest" description="Disordered" evidence="2">
    <location>
        <begin position="254"/>
        <end position="298"/>
    </location>
</feature>